<evidence type="ECO:0000256" key="1">
    <source>
        <dbReference type="ARBA" id="ARBA00009594"/>
    </source>
</evidence>
<keyword evidence="2 3" id="KW-0175">Coiled coil</keyword>
<sequence length="314" mass="36049">MHPEEAKIKQYLSKYQNPEITRQDVLNALNHYRGLSSKLDTFVFNNGSKMDLFTLEGTIPVSYKGTMYNIPVCIWVMDTHPNNAPMCYVRPTPDMQIKVSEFVDHYGKIYYLKKTHLPETFYWHQNSSDLLGLIQVMIVTFGDQPPVYAKQRAEVTTPYPTHSYMPMPGVSAGSSSTSYNPPYPTNTGYQRHNRLPIIATNEDDLYQEQFSQTQAELETSRTTAITTTHMNTTVFEIAILWKHESYEVELDKNITILKDKNQELEKAIERMSEQQPLDVDEAVTTTAPLYKQLLNAFAEEAATEDAIYYMGESH</sequence>
<dbReference type="EMBL" id="JASPKZ010008105">
    <property type="protein sequence ID" value="KAJ9580894.1"/>
    <property type="molecule type" value="Genomic_DNA"/>
</dbReference>
<dbReference type="InterPro" id="IPR008883">
    <property type="entry name" value="UEV_N"/>
</dbReference>
<reference evidence="5" key="1">
    <citation type="journal article" date="2023" name="IScience">
        <title>Live-bearing cockroach genome reveals convergent evolutionary mechanisms linked to viviparity in insects and beyond.</title>
        <authorList>
            <person name="Fouks B."/>
            <person name="Harrison M.C."/>
            <person name="Mikhailova A.A."/>
            <person name="Marchal E."/>
            <person name="English S."/>
            <person name="Carruthers M."/>
            <person name="Jennings E.C."/>
            <person name="Chiamaka E.L."/>
            <person name="Frigard R.A."/>
            <person name="Pippel M."/>
            <person name="Attardo G.M."/>
            <person name="Benoit J.B."/>
            <person name="Bornberg-Bauer E."/>
            <person name="Tobe S.S."/>
        </authorList>
    </citation>
    <scope>NUCLEOTIDE SEQUENCE</scope>
    <source>
        <strain evidence="5">Stay&amp;Tobe</strain>
    </source>
</reference>
<gene>
    <name evidence="5" type="ORF">L9F63_023926</name>
</gene>
<comment type="caution">
    <text evidence="5">The sequence shown here is derived from an EMBL/GenBank/DDBJ whole genome shotgun (WGS) entry which is preliminary data.</text>
</comment>
<dbReference type="InterPro" id="IPR016135">
    <property type="entry name" value="UBQ-conjugating_enzyme/RWD"/>
</dbReference>
<organism evidence="5 6">
    <name type="scientific">Diploptera punctata</name>
    <name type="common">Pacific beetle cockroach</name>
    <dbReference type="NCBI Taxonomy" id="6984"/>
    <lineage>
        <taxon>Eukaryota</taxon>
        <taxon>Metazoa</taxon>
        <taxon>Ecdysozoa</taxon>
        <taxon>Arthropoda</taxon>
        <taxon>Hexapoda</taxon>
        <taxon>Insecta</taxon>
        <taxon>Pterygota</taxon>
        <taxon>Neoptera</taxon>
        <taxon>Polyneoptera</taxon>
        <taxon>Dictyoptera</taxon>
        <taxon>Blattodea</taxon>
        <taxon>Blaberoidea</taxon>
        <taxon>Blaberidae</taxon>
        <taxon>Diplopterinae</taxon>
        <taxon>Diploptera</taxon>
    </lineage>
</organism>
<dbReference type="SUPFAM" id="SSF54495">
    <property type="entry name" value="UBC-like"/>
    <property type="match status" value="1"/>
</dbReference>
<dbReference type="CDD" id="cd11685">
    <property type="entry name" value="UEV_TSG101-like"/>
    <property type="match status" value="1"/>
</dbReference>
<dbReference type="GO" id="GO:0043130">
    <property type="term" value="F:ubiquitin binding"/>
    <property type="evidence" value="ECO:0007669"/>
    <property type="project" value="TreeGrafter"/>
</dbReference>
<evidence type="ECO:0000313" key="6">
    <source>
        <dbReference type="Proteomes" id="UP001233999"/>
    </source>
</evidence>
<evidence type="ECO:0000259" key="4">
    <source>
        <dbReference type="PROSITE" id="PS51322"/>
    </source>
</evidence>
<comment type="similarity">
    <text evidence="1">Belongs to the ubiquitin-conjugating enzyme family. UEV subfamily.</text>
</comment>
<proteinExistence type="inferred from homology"/>
<name>A0AAD7ZHP6_DIPPU</name>
<dbReference type="AlphaFoldDB" id="A0AAD7ZHP6"/>
<dbReference type="GO" id="GO:0015031">
    <property type="term" value="P:protein transport"/>
    <property type="evidence" value="ECO:0007669"/>
    <property type="project" value="InterPro"/>
</dbReference>
<protein>
    <recommendedName>
        <fullName evidence="4">UEV domain-containing protein</fullName>
    </recommendedName>
</protein>
<dbReference type="Proteomes" id="UP001233999">
    <property type="component" value="Unassembled WGS sequence"/>
</dbReference>
<evidence type="ECO:0000313" key="5">
    <source>
        <dbReference type="EMBL" id="KAJ9580894.1"/>
    </source>
</evidence>
<dbReference type="PROSITE" id="PS51322">
    <property type="entry name" value="UEV"/>
    <property type="match status" value="1"/>
</dbReference>
<dbReference type="Pfam" id="PF05743">
    <property type="entry name" value="UEV"/>
    <property type="match status" value="1"/>
</dbReference>
<dbReference type="InterPro" id="IPR052070">
    <property type="entry name" value="ESCRT-I_UEV_domain"/>
</dbReference>
<dbReference type="InterPro" id="IPR017916">
    <property type="entry name" value="SB_dom"/>
</dbReference>
<dbReference type="PANTHER" id="PTHR23306">
    <property type="entry name" value="TUMOR SUSCEPTIBILITY GENE 101 PROTEIN-RELATED"/>
    <property type="match status" value="1"/>
</dbReference>
<evidence type="ECO:0000256" key="2">
    <source>
        <dbReference type="ARBA" id="ARBA00023054"/>
    </source>
</evidence>
<dbReference type="GO" id="GO:0000813">
    <property type="term" value="C:ESCRT I complex"/>
    <property type="evidence" value="ECO:0007669"/>
    <property type="project" value="TreeGrafter"/>
</dbReference>
<evidence type="ECO:0000256" key="3">
    <source>
        <dbReference type="SAM" id="Coils"/>
    </source>
</evidence>
<dbReference type="PANTHER" id="PTHR23306:SF3">
    <property type="entry name" value="TUMOR SUPPRESSOR PROTEIN 101"/>
    <property type="match status" value="1"/>
</dbReference>
<accession>A0AAD7ZHP6</accession>
<keyword evidence="6" id="KW-1185">Reference proteome</keyword>
<feature type="domain" description="UEV" evidence="4">
    <location>
        <begin position="2"/>
        <end position="151"/>
    </location>
</feature>
<dbReference type="Gene3D" id="3.10.110.10">
    <property type="entry name" value="Ubiquitin Conjugating Enzyme"/>
    <property type="match status" value="1"/>
</dbReference>
<dbReference type="GO" id="GO:0008333">
    <property type="term" value="P:endosome to lysosome transport"/>
    <property type="evidence" value="ECO:0007669"/>
    <property type="project" value="TreeGrafter"/>
</dbReference>
<dbReference type="Pfam" id="PF09454">
    <property type="entry name" value="Vps23_core"/>
    <property type="match status" value="1"/>
</dbReference>
<reference evidence="5" key="2">
    <citation type="submission" date="2023-05" db="EMBL/GenBank/DDBJ databases">
        <authorList>
            <person name="Fouks B."/>
        </authorList>
    </citation>
    <scope>NUCLEOTIDE SEQUENCE</scope>
    <source>
        <strain evidence="5">Stay&amp;Tobe</strain>
        <tissue evidence="5">Testes</tissue>
    </source>
</reference>
<feature type="coiled-coil region" evidence="3">
    <location>
        <begin position="247"/>
        <end position="274"/>
    </location>
</feature>